<dbReference type="GeneID" id="7828798"/>
<feature type="region of interest" description="Disordered" evidence="1">
    <location>
        <begin position="440"/>
        <end position="485"/>
    </location>
</feature>
<reference evidence="3" key="1">
    <citation type="journal article" date="2006" name="PLoS Biol.">
        <title>Macronuclear genome sequence of the ciliate Tetrahymena thermophila, a model eukaryote.</title>
        <authorList>
            <person name="Eisen J.A."/>
            <person name="Coyne R.S."/>
            <person name="Wu M."/>
            <person name="Wu D."/>
            <person name="Thiagarajan M."/>
            <person name="Wortman J.R."/>
            <person name="Badger J.H."/>
            <person name="Ren Q."/>
            <person name="Amedeo P."/>
            <person name="Jones K.M."/>
            <person name="Tallon L.J."/>
            <person name="Delcher A.L."/>
            <person name="Salzberg S.L."/>
            <person name="Silva J.C."/>
            <person name="Haas B.J."/>
            <person name="Majoros W.H."/>
            <person name="Farzad M."/>
            <person name="Carlton J.M."/>
            <person name="Smith R.K. Jr."/>
            <person name="Garg J."/>
            <person name="Pearlman R.E."/>
            <person name="Karrer K.M."/>
            <person name="Sun L."/>
            <person name="Manning G."/>
            <person name="Elde N.C."/>
            <person name="Turkewitz A.P."/>
            <person name="Asai D.J."/>
            <person name="Wilkes D.E."/>
            <person name="Wang Y."/>
            <person name="Cai H."/>
            <person name="Collins K."/>
            <person name="Stewart B.A."/>
            <person name="Lee S.R."/>
            <person name="Wilamowska K."/>
            <person name="Weinberg Z."/>
            <person name="Ruzzo W.L."/>
            <person name="Wloga D."/>
            <person name="Gaertig J."/>
            <person name="Frankel J."/>
            <person name="Tsao C.-C."/>
            <person name="Gorovsky M.A."/>
            <person name="Keeling P.J."/>
            <person name="Waller R.F."/>
            <person name="Patron N.J."/>
            <person name="Cherry J.M."/>
            <person name="Stover N.A."/>
            <person name="Krieger C.J."/>
            <person name="del Toro C."/>
            <person name="Ryder H.F."/>
            <person name="Williamson S.C."/>
            <person name="Barbeau R.A."/>
            <person name="Hamilton E.P."/>
            <person name="Orias E."/>
        </authorList>
    </citation>
    <scope>NUCLEOTIDE SEQUENCE [LARGE SCALE GENOMIC DNA]</scope>
    <source>
        <strain evidence="3">SB210</strain>
    </source>
</reference>
<name>I7MI66_TETTS</name>
<protein>
    <submittedName>
        <fullName evidence="2">Uncharacterized protein</fullName>
    </submittedName>
</protein>
<dbReference type="RefSeq" id="XP_001024179.3">
    <property type="nucleotide sequence ID" value="XM_001024179.3"/>
</dbReference>
<dbReference type="Proteomes" id="UP000009168">
    <property type="component" value="Unassembled WGS sequence"/>
</dbReference>
<feature type="region of interest" description="Disordered" evidence="1">
    <location>
        <begin position="673"/>
        <end position="716"/>
    </location>
</feature>
<feature type="compositionally biased region" description="Acidic residues" evidence="1">
    <location>
        <begin position="675"/>
        <end position="700"/>
    </location>
</feature>
<sequence length="913" mass="106496">MNIHRKSQTSSNPLSVKSGSNPIPVYGGDRQRAIEEKIQQSNKLLEQIKLTQWQKSFNYITIPTNQFRSVFLETNPHFNICINIIKEFNEEVVQSKETNEEIRNGPWKQKFNNQLQLLLREIVFTRDRIIQKTFCEKVCSWAIDQLEQLEVAAETQHNQTMESLQAKAVLTRPDSAMTSVTNMTTNFLGSRILSATGQSYKQRPKSGVLRSIDKSILPQLNSTQSTMRPESAFNSSLRPESAAYYSKIDLIRPESAVNFKKIRPGSAVTFNTKIPRPISSVIRPESAFIKEDKEEDEDRVSQAQKENSQMQGINETIQQEEQDDLEIEINKKLYEEFRQKEELKKKQREKIKMDFSASTLQPSQQIEQLLEDYKTKARTQIPDVEPPAERIKNYTRKKLIPDKLVENIVQNENDNKNKDEEYLKVNWTFPKPDTFLPSQQQAMEEAELKKQQEEEQANTQQSEQSPKQQVEGVPEAPAIDGQKDKVQDIGQQILDQVIAEKDKEKEKKEVNINPDVKNYTIDTNSKEQFVRNLNNKFEQRSTYVYYEPSDDVREMRMEQKWLQNRNKEVNDKRQDEERITYIKEWSLAKGRLEKEINRKIDSTIYGSQYIKCDYKKRPYTAKELRDIDKNTLPKKQNNFFKDINADDISPGGLNFENDFGFQPEEMQQYGRDDHEEYYDEERDENEEEEDEEDENEERDNEDAIQKIEDDQEEEEEYLDDLENLAGVPKMGEYRGSRVNIPKSTNVIDLSKTNPVKAKTDKYFRFDKEIDDLEYNASKQKIAQIRKLYGQTINVPKSKDLEDERPEIKTASLSVYSKDRRNQLHRPFSAVISRVNVDVVRKEQVDEIEEVKKRLAKYNVNVPIKAMKNALLVPEGNLGVDADLMPDPGLGLFSNPFFKVGKKKKKKGKKKSKK</sequence>
<feature type="region of interest" description="Disordered" evidence="1">
    <location>
        <begin position="1"/>
        <end position="27"/>
    </location>
</feature>
<feature type="compositionally biased region" description="Polar residues" evidence="1">
    <location>
        <begin position="301"/>
        <end position="313"/>
    </location>
</feature>
<gene>
    <name evidence="2" type="ORF">TTHERM_00456720</name>
</gene>
<feature type="region of interest" description="Disordered" evidence="1">
    <location>
        <begin position="291"/>
        <end position="313"/>
    </location>
</feature>
<dbReference type="EMBL" id="GG662464">
    <property type="protein sequence ID" value="EAS03934.3"/>
    <property type="molecule type" value="Genomic_DNA"/>
</dbReference>
<feature type="compositionally biased region" description="Polar residues" evidence="1">
    <location>
        <begin position="458"/>
        <end position="468"/>
    </location>
</feature>
<keyword evidence="3" id="KW-1185">Reference proteome</keyword>
<feature type="compositionally biased region" description="Polar residues" evidence="1">
    <location>
        <begin position="8"/>
        <end position="21"/>
    </location>
</feature>
<evidence type="ECO:0000256" key="1">
    <source>
        <dbReference type="SAM" id="MobiDB-lite"/>
    </source>
</evidence>
<evidence type="ECO:0000313" key="2">
    <source>
        <dbReference type="EMBL" id="EAS03934.3"/>
    </source>
</evidence>
<dbReference type="eggNOG" id="ENOG502RG2F">
    <property type="taxonomic scope" value="Eukaryota"/>
</dbReference>
<accession>I7MI66</accession>
<organism evidence="2 3">
    <name type="scientific">Tetrahymena thermophila (strain SB210)</name>
    <dbReference type="NCBI Taxonomy" id="312017"/>
    <lineage>
        <taxon>Eukaryota</taxon>
        <taxon>Sar</taxon>
        <taxon>Alveolata</taxon>
        <taxon>Ciliophora</taxon>
        <taxon>Intramacronucleata</taxon>
        <taxon>Oligohymenophorea</taxon>
        <taxon>Hymenostomatida</taxon>
        <taxon>Tetrahymenina</taxon>
        <taxon>Tetrahymenidae</taxon>
        <taxon>Tetrahymena</taxon>
    </lineage>
</organism>
<dbReference type="AlphaFoldDB" id="I7MI66"/>
<proteinExistence type="predicted"/>
<dbReference type="OrthoDB" id="295242at2759"/>
<dbReference type="KEGG" id="tet:TTHERM_00456720"/>
<evidence type="ECO:0000313" key="3">
    <source>
        <dbReference type="Proteomes" id="UP000009168"/>
    </source>
</evidence>
<dbReference type="InParanoid" id="I7MI66"/>